<evidence type="ECO:0000313" key="2">
    <source>
        <dbReference type="Proteomes" id="UP000470772"/>
    </source>
</evidence>
<proteinExistence type="predicted"/>
<dbReference type="EMBL" id="WGGD01000005">
    <property type="protein sequence ID" value="MUN29803.1"/>
    <property type="molecule type" value="Genomic_DNA"/>
</dbReference>
<sequence>MTINTSKAMKEIEEAKLPKQKTIPCTLNNSILLQKGEYDLALKKADQVVKLYNKKTMSLASA</sequence>
<dbReference type="AlphaFoldDB" id="A0A6A9QVL8"/>
<dbReference type="RefSeq" id="WP_156017519.1">
    <property type="nucleotide sequence ID" value="NZ_WGGD01000005.1"/>
</dbReference>
<dbReference type="Proteomes" id="UP000470772">
    <property type="component" value="Unassembled WGS sequence"/>
</dbReference>
<gene>
    <name evidence="1" type="ORF">GC250_10250</name>
</gene>
<accession>A0A6A9QVL8</accession>
<organism evidence="1 2">
    <name type="scientific">Sulfuracidifex metallicus DSM 6482 = JCM 9184</name>
    <dbReference type="NCBI Taxonomy" id="523847"/>
    <lineage>
        <taxon>Archaea</taxon>
        <taxon>Thermoproteota</taxon>
        <taxon>Thermoprotei</taxon>
        <taxon>Sulfolobales</taxon>
        <taxon>Sulfolobaceae</taxon>
        <taxon>Sulfuracidifex</taxon>
    </lineage>
</organism>
<name>A0A6A9QVL8_SULME</name>
<keyword evidence="2" id="KW-1185">Reference proteome</keyword>
<protein>
    <submittedName>
        <fullName evidence="1">Uncharacterized protein</fullName>
    </submittedName>
</protein>
<reference evidence="1 2" key="1">
    <citation type="submission" date="2019-10" db="EMBL/GenBank/DDBJ databases">
        <title>Sequencing and Assembly of Multiple Reported Metal-Biooxidizing Members of the Extremely Thermoacidophilic Archaeal Family Sulfolobaceae.</title>
        <authorList>
            <person name="Counts J.A."/>
            <person name="Kelly R.M."/>
        </authorList>
    </citation>
    <scope>NUCLEOTIDE SEQUENCE [LARGE SCALE GENOMIC DNA]</scope>
    <source>
        <strain evidence="1 2">DSM 6482</strain>
    </source>
</reference>
<evidence type="ECO:0000313" key="1">
    <source>
        <dbReference type="EMBL" id="MUN29803.1"/>
    </source>
</evidence>
<comment type="caution">
    <text evidence="1">The sequence shown here is derived from an EMBL/GenBank/DDBJ whole genome shotgun (WGS) entry which is preliminary data.</text>
</comment>